<dbReference type="InterPro" id="IPR011047">
    <property type="entry name" value="Quinoprotein_ADH-like_sf"/>
</dbReference>
<evidence type="ECO:0000313" key="2">
    <source>
        <dbReference type="Proteomes" id="UP000190285"/>
    </source>
</evidence>
<name>A0A1T5M2A6_9FIRM</name>
<dbReference type="RefSeq" id="WP_079493626.1">
    <property type="nucleotide sequence ID" value="NZ_FUZT01000009.1"/>
</dbReference>
<dbReference type="EMBL" id="FUZT01000009">
    <property type="protein sequence ID" value="SKC82255.1"/>
    <property type="molecule type" value="Genomic_DNA"/>
</dbReference>
<evidence type="ECO:0000313" key="1">
    <source>
        <dbReference type="EMBL" id="SKC82255.1"/>
    </source>
</evidence>
<gene>
    <name evidence="1" type="ORF">SAMN02194393_03733</name>
</gene>
<dbReference type="AlphaFoldDB" id="A0A1T5M2A6"/>
<dbReference type="SUPFAM" id="SSF50998">
    <property type="entry name" value="Quinoprotein alcohol dehydrogenase-like"/>
    <property type="match status" value="1"/>
</dbReference>
<sequence>MFEGLSKKMVYIVLVLLIFNVQGEDCGSRLNNVSKLKIENGVAEKNIDNLDESVSYSNIKADDLVMELEAQEEDDLKSEKKEQKVDCEVIYEIDEEKLKKINYDNTYEKEVVEKYKKENNVGIIMDNPENYSDINGVTCFRGNNFRNSAAYGFVDVNEKKLEIIWNISIGNIGRWTGVGWNGQPAIVEWPKELRNSMNIFDEKKNKDNLKEVIYGTLDSNIYFLDLDDGSFTRNKLKIPGPIKGSVTIDPRGIPLLYVGQGINRVNNRWVKMGYRIFSLLDQKLLCFINGQDEFAYKRRRSIYTSM</sequence>
<keyword evidence="2" id="KW-1185">Reference proteome</keyword>
<dbReference type="STRING" id="36842.SAMN02194393_03733"/>
<protein>
    <submittedName>
        <fullName evidence="1">Uncharacterized protein</fullName>
    </submittedName>
</protein>
<proteinExistence type="predicted"/>
<organism evidence="1 2">
    <name type="scientific">Maledivibacter halophilus</name>
    <dbReference type="NCBI Taxonomy" id="36842"/>
    <lineage>
        <taxon>Bacteria</taxon>
        <taxon>Bacillati</taxon>
        <taxon>Bacillota</taxon>
        <taxon>Clostridia</taxon>
        <taxon>Peptostreptococcales</taxon>
        <taxon>Caminicellaceae</taxon>
        <taxon>Maledivibacter</taxon>
    </lineage>
</organism>
<dbReference type="Proteomes" id="UP000190285">
    <property type="component" value="Unassembled WGS sequence"/>
</dbReference>
<reference evidence="1 2" key="1">
    <citation type="submission" date="2017-02" db="EMBL/GenBank/DDBJ databases">
        <authorList>
            <person name="Peterson S.W."/>
        </authorList>
    </citation>
    <scope>NUCLEOTIDE SEQUENCE [LARGE SCALE GENOMIC DNA]</scope>
    <source>
        <strain evidence="1 2">M1</strain>
    </source>
</reference>
<accession>A0A1T5M2A6</accession>